<sequence length="369" mass="41473">MLKPKAKEKSRALLATMVMPDDEIPVDLMLEHHMRMLTGNMSTLEAAIIDNHPPWDERKSSQEPLLARYRRSQGATGNVQVKSVNYTKMSELLQRFFGQSPLQLYKNHPKALQLFRKDAPANLSRMDPRAKAARLLGMMHFMELCQDAEADIDMCIFMDSTSFVYRESETGIVELAQRFFRKEPNAVVLQPPDLCTSMRTSERGVCKVGNATGIYHGFMVIHRDRFQGFAPMSVEEINLSSNFEDLLAEGLTKGGVEGAVRRMRCSGTFVINPYDSSLGRYACQSPNPMGLSSQARAMRTTRHKERMASGFAEDYSRFEGGAEGAQGLQALIERFEAGKFPEAKHPDSVTNKCLNMCPSRERIAKGLAW</sequence>
<name>A0ABN9PYE1_9DINO</name>
<evidence type="ECO:0000313" key="2">
    <source>
        <dbReference type="Proteomes" id="UP001189429"/>
    </source>
</evidence>
<dbReference type="Proteomes" id="UP001189429">
    <property type="component" value="Unassembled WGS sequence"/>
</dbReference>
<accession>A0ABN9PYE1</accession>
<protein>
    <recommendedName>
        <fullName evidence="3">RNA-directed RNA polymerase</fullName>
    </recommendedName>
</protein>
<dbReference type="EMBL" id="CAUYUJ010001891">
    <property type="protein sequence ID" value="CAK0798116.1"/>
    <property type="molecule type" value="Genomic_DNA"/>
</dbReference>
<keyword evidence="2" id="KW-1185">Reference proteome</keyword>
<evidence type="ECO:0000313" key="1">
    <source>
        <dbReference type="EMBL" id="CAK0798116.1"/>
    </source>
</evidence>
<comment type="caution">
    <text evidence="1">The sequence shown here is derived from an EMBL/GenBank/DDBJ whole genome shotgun (WGS) entry which is preliminary data.</text>
</comment>
<organism evidence="1 2">
    <name type="scientific">Prorocentrum cordatum</name>
    <dbReference type="NCBI Taxonomy" id="2364126"/>
    <lineage>
        <taxon>Eukaryota</taxon>
        <taxon>Sar</taxon>
        <taxon>Alveolata</taxon>
        <taxon>Dinophyceae</taxon>
        <taxon>Prorocentrales</taxon>
        <taxon>Prorocentraceae</taxon>
        <taxon>Prorocentrum</taxon>
    </lineage>
</organism>
<proteinExistence type="predicted"/>
<evidence type="ECO:0008006" key="3">
    <source>
        <dbReference type="Google" id="ProtNLM"/>
    </source>
</evidence>
<gene>
    <name evidence="1" type="ORF">PCOR1329_LOCUS6990</name>
</gene>
<reference evidence="1" key="1">
    <citation type="submission" date="2023-10" db="EMBL/GenBank/DDBJ databases">
        <authorList>
            <person name="Chen Y."/>
            <person name="Shah S."/>
            <person name="Dougan E. K."/>
            <person name="Thang M."/>
            <person name="Chan C."/>
        </authorList>
    </citation>
    <scope>NUCLEOTIDE SEQUENCE [LARGE SCALE GENOMIC DNA]</scope>
</reference>